<evidence type="ECO:0000313" key="2">
    <source>
        <dbReference type="Proteomes" id="UP001148662"/>
    </source>
</evidence>
<reference evidence="1" key="1">
    <citation type="submission" date="2022-07" db="EMBL/GenBank/DDBJ databases">
        <title>Genome Sequence of Phlebia brevispora.</title>
        <authorList>
            <person name="Buettner E."/>
        </authorList>
    </citation>
    <scope>NUCLEOTIDE SEQUENCE</scope>
    <source>
        <strain evidence="1">MPL23</strain>
    </source>
</reference>
<proteinExistence type="predicted"/>
<sequence length="70" mass="6851">MKFSLASLVVLAAGLSLVAAEPLCCIYGPPSACAITGSAKRAPEPVAFGPGPECCCPPASDGTCGHCTAL</sequence>
<dbReference type="EMBL" id="JANHOG010000024">
    <property type="protein sequence ID" value="KAJ3559464.1"/>
    <property type="molecule type" value="Genomic_DNA"/>
</dbReference>
<accession>A0ACC1TED3</accession>
<evidence type="ECO:0000313" key="1">
    <source>
        <dbReference type="EMBL" id="KAJ3559464.1"/>
    </source>
</evidence>
<keyword evidence="2" id="KW-1185">Reference proteome</keyword>
<dbReference type="Proteomes" id="UP001148662">
    <property type="component" value="Unassembled WGS sequence"/>
</dbReference>
<protein>
    <submittedName>
        <fullName evidence="1">Uncharacterized protein</fullName>
    </submittedName>
</protein>
<gene>
    <name evidence="1" type="ORF">NM688_g331</name>
</gene>
<organism evidence="1 2">
    <name type="scientific">Phlebia brevispora</name>
    <dbReference type="NCBI Taxonomy" id="194682"/>
    <lineage>
        <taxon>Eukaryota</taxon>
        <taxon>Fungi</taxon>
        <taxon>Dikarya</taxon>
        <taxon>Basidiomycota</taxon>
        <taxon>Agaricomycotina</taxon>
        <taxon>Agaricomycetes</taxon>
        <taxon>Polyporales</taxon>
        <taxon>Meruliaceae</taxon>
        <taxon>Phlebia</taxon>
    </lineage>
</organism>
<comment type="caution">
    <text evidence="1">The sequence shown here is derived from an EMBL/GenBank/DDBJ whole genome shotgun (WGS) entry which is preliminary data.</text>
</comment>
<name>A0ACC1TED3_9APHY</name>